<dbReference type="InterPro" id="IPR024529">
    <property type="entry name" value="ECF_trnsprt_substrate-spec"/>
</dbReference>
<keyword evidence="1" id="KW-0812">Transmembrane</keyword>
<feature type="transmembrane region" description="Helical" evidence="1">
    <location>
        <begin position="47"/>
        <end position="71"/>
    </location>
</feature>
<dbReference type="RefSeq" id="WP_003134821.1">
    <property type="nucleotide sequence ID" value="NZ_AMQS01000005.1"/>
</dbReference>
<keyword evidence="1" id="KW-1133">Transmembrane helix</keyword>
<dbReference type="Pfam" id="PF12822">
    <property type="entry name" value="ECF_trnsprt"/>
    <property type="match status" value="1"/>
</dbReference>
<dbReference type="Proteomes" id="UP000006787">
    <property type="component" value="Unassembled WGS sequence"/>
</dbReference>
<gene>
    <name evidence="2" type="ORF">C426_0546</name>
</gene>
<dbReference type="NCBIfam" id="TIGR04518">
    <property type="entry name" value="ECF_S_folT_fam"/>
    <property type="match status" value="1"/>
</dbReference>
<dbReference type="InterPro" id="IPR030949">
    <property type="entry name" value="ECF_S_folate_fam"/>
</dbReference>
<dbReference type="Gene3D" id="1.10.1760.20">
    <property type="match status" value="1"/>
</dbReference>
<protein>
    <submittedName>
        <fullName evidence="2">Substrate-specific component FolT of folate ECF transporter</fullName>
    </submittedName>
</protein>
<dbReference type="PATRIC" id="fig|1231377.3.peg.549"/>
<reference evidence="2 3" key="1">
    <citation type="journal article" date="2012" name="J. Bacteriol.">
        <title>Genome Sequence of the Bacteriocin-Producing Strain Lactococcus garvieae DCC43.</title>
        <authorList>
            <person name="Gabrielsen C."/>
            <person name="Brede D.A."/>
            <person name="Hernandez P.E."/>
            <person name="Nes I.F."/>
            <person name="Diep D.B."/>
        </authorList>
    </citation>
    <scope>NUCLEOTIDE SEQUENCE [LARGE SCALE GENOMIC DNA]</scope>
    <source>
        <strain evidence="2 3">DCC43</strain>
    </source>
</reference>
<feature type="transmembrane region" description="Helical" evidence="1">
    <location>
        <begin position="143"/>
        <end position="164"/>
    </location>
</feature>
<name>K2PL89_9LACT</name>
<evidence type="ECO:0000256" key="1">
    <source>
        <dbReference type="SAM" id="Phobius"/>
    </source>
</evidence>
<evidence type="ECO:0000313" key="3">
    <source>
        <dbReference type="Proteomes" id="UP000006787"/>
    </source>
</evidence>
<dbReference type="eggNOG" id="ENOG5033E5K">
    <property type="taxonomic scope" value="Bacteria"/>
</dbReference>
<proteinExistence type="predicted"/>
<dbReference type="AlphaFoldDB" id="K2PL89"/>
<accession>K2PL89</accession>
<feature type="transmembrane region" description="Helical" evidence="1">
    <location>
        <begin position="78"/>
        <end position="96"/>
    </location>
</feature>
<dbReference type="GO" id="GO:0022857">
    <property type="term" value="F:transmembrane transporter activity"/>
    <property type="evidence" value="ECO:0007669"/>
    <property type="project" value="InterPro"/>
</dbReference>
<sequence>MKRFTVKLSLIQLVFLAILLALSIILRSFTFGSSFWKLSPGFVADGLIGFFVGPLWAGLALGLGDIFGVLFRGSISSPGMTITAVGVGIIYGYAFYNKKINITRSKDWLYILAIVSLIMFFQTLLLNTFWLSLMYQTPFKVLLATRIPLLIQIPIRTVILMLVFDNIQRIPQIMRSLKK</sequence>
<evidence type="ECO:0000313" key="2">
    <source>
        <dbReference type="EMBL" id="EKF52075.1"/>
    </source>
</evidence>
<comment type="caution">
    <text evidence="2">The sequence shown here is derived from an EMBL/GenBank/DDBJ whole genome shotgun (WGS) entry which is preliminary data.</text>
</comment>
<feature type="transmembrane region" description="Helical" evidence="1">
    <location>
        <begin position="108"/>
        <end position="131"/>
    </location>
</feature>
<dbReference type="EMBL" id="AMQS01000005">
    <property type="protein sequence ID" value="EKF52075.1"/>
    <property type="molecule type" value="Genomic_DNA"/>
</dbReference>
<organism evidence="2 3">
    <name type="scientific">Lactococcus garvieae DCC43</name>
    <dbReference type="NCBI Taxonomy" id="1231377"/>
    <lineage>
        <taxon>Bacteria</taxon>
        <taxon>Bacillati</taxon>
        <taxon>Bacillota</taxon>
        <taxon>Bacilli</taxon>
        <taxon>Lactobacillales</taxon>
        <taxon>Streptococcaceae</taxon>
        <taxon>Lactococcus</taxon>
    </lineage>
</organism>
<keyword evidence="1" id="KW-0472">Membrane</keyword>